<keyword evidence="1" id="KW-0812">Transmembrane</keyword>
<protein>
    <submittedName>
        <fullName evidence="2">Uncharacterized protein</fullName>
    </submittedName>
</protein>
<evidence type="ECO:0000256" key="1">
    <source>
        <dbReference type="SAM" id="Phobius"/>
    </source>
</evidence>
<dbReference type="EMBL" id="BJNF01000043">
    <property type="protein sequence ID" value="GEC15890.1"/>
    <property type="molecule type" value="Genomic_DNA"/>
</dbReference>
<dbReference type="OrthoDB" id="9849527at2"/>
<comment type="caution">
    <text evidence="2">The sequence shown here is derived from an EMBL/GenBank/DDBJ whole genome shotgun (WGS) entry which is preliminary data.</text>
</comment>
<dbReference type="RefSeq" id="WP_141383551.1">
    <property type="nucleotide sequence ID" value="NZ_BJNF01000043.1"/>
</dbReference>
<reference evidence="2 3" key="1">
    <citation type="submission" date="2019-06" db="EMBL/GenBank/DDBJ databases">
        <title>Whole genome shotgun sequence of Nitrobacter winogradskyi NBRC 14297.</title>
        <authorList>
            <person name="Hosoyama A."/>
            <person name="Uohara A."/>
            <person name="Ohji S."/>
            <person name="Ichikawa N."/>
        </authorList>
    </citation>
    <scope>NUCLEOTIDE SEQUENCE [LARGE SCALE GENOMIC DNA]</scope>
    <source>
        <strain evidence="2 3">NBRC 14297</strain>
    </source>
</reference>
<evidence type="ECO:0000313" key="2">
    <source>
        <dbReference type="EMBL" id="GEC15890.1"/>
    </source>
</evidence>
<evidence type="ECO:0000313" key="3">
    <source>
        <dbReference type="Proteomes" id="UP000318825"/>
    </source>
</evidence>
<dbReference type="Proteomes" id="UP000318825">
    <property type="component" value="Unassembled WGS sequence"/>
</dbReference>
<sequence>MEGASEKAFGALGQFPIIQAAVAILILLGGVYMIFKAYMDKSKGPDPMPQWLMMGPLHDMMEAVHDIAEESRKSNDLLKECRDALLACKSALELIRNESRLR</sequence>
<keyword evidence="1" id="KW-1133">Transmembrane helix</keyword>
<gene>
    <name evidence="2" type="ORF">NWI01_17820</name>
</gene>
<keyword evidence="1" id="KW-0472">Membrane</keyword>
<name>A0A4Y3WCV5_NITWI</name>
<accession>A0A4Y3WCV5</accession>
<dbReference type="AlphaFoldDB" id="A0A4Y3WCV5"/>
<proteinExistence type="predicted"/>
<organism evidence="2 3">
    <name type="scientific">Nitrobacter winogradskyi</name>
    <name type="common">Nitrobacter agilis</name>
    <dbReference type="NCBI Taxonomy" id="913"/>
    <lineage>
        <taxon>Bacteria</taxon>
        <taxon>Pseudomonadati</taxon>
        <taxon>Pseudomonadota</taxon>
        <taxon>Alphaproteobacteria</taxon>
        <taxon>Hyphomicrobiales</taxon>
        <taxon>Nitrobacteraceae</taxon>
        <taxon>Nitrobacter</taxon>
    </lineage>
</organism>
<feature type="transmembrane region" description="Helical" evidence="1">
    <location>
        <begin position="15"/>
        <end position="35"/>
    </location>
</feature>